<keyword evidence="3" id="KW-0548">Nucleotidyltransferase</keyword>
<protein>
    <recommendedName>
        <fullName evidence="1">DNA-directed DNA polymerase</fullName>
        <ecNumber evidence="1">2.7.7.7</ecNumber>
    </recommendedName>
</protein>
<dbReference type="PANTHER" id="PTHR32294:SF0">
    <property type="entry name" value="DNA POLYMERASE III SUBUNIT ALPHA"/>
    <property type="match status" value="1"/>
</dbReference>
<dbReference type="SUPFAM" id="SSF47781">
    <property type="entry name" value="RuvA domain 2-like"/>
    <property type="match status" value="1"/>
</dbReference>
<dbReference type="SUPFAM" id="SSF89550">
    <property type="entry name" value="PHP domain-like"/>
    <property type="match status" value="1"/>
</dbReference>
<evidence type="ECO:0000256" key="6">
    <source>
        <dbReference type="ARBA" id="ARBA00049244"/>
    </source>
</evidence>
<organism evidence="8 9">
    <name type="scientific">Aliicoccus persicus</name>
    <dbReference type="NCBI Taxonomy" id="930138"/>
    <lineage>
        <taxon>Bacteria</taxon>
        <taxon>Bacillati</taxon>
        <taxon>Bacillota</taxon>
        <taxon>Bacilli</taxon>
        <taxon>Bacillales</taxon>
        <taxon>Staphylococcaceae</taxon>
        <taxon>Aliicoccus</taxon>
    </lineage>
</organism>
<keyword evidence="5" id="KW-0239">DNA-directed DNA polymerase</keyword>
<dbReference type="Gene3D" id="3.20.20.140">
    <property type="entry name" value="Metal-dependent hydrolases"/>
    <property type="match status" value="1"/>
</dbReference>
<dbReference type="GO" id="GO:0003887">
    <property type="term" value="F:DNA-directed DNA polymerase activity"/>
    <property type="evidence" value="ECO:0007669"/>
    <property type="project" value="UniProtKB-KW"/>
</dbReference>
<dbReference type="Pfam" id="PF17657">
    <property type="entry name" value="DNA_pol3_finger"/>
    <property type="match status" value="1"/>
</dbReference>
<evidence type="ECO:0000256" key="3">
    <source>
        <dbReference type="ARBA" id="ARBA00022695"/>
    </source>
</evidence>
<dbReference type="NCBIfam" id="TIGR00594">
    <property type="entry name" value="polc"/>
    <property type="match status" value="1"/>
</dbReference>
<dbReference type="InterPro" id="IPR029460">
    <property type="entry name" value="DNAPol_HHH"/>
</dbReference>
<dbReference type="CDD" id="cd04485">
    <property type="entry name" value="DnaE_OBF"/>
    <property type="match status" value="1"/>
</dbReference>
<dbReference type="GO" id="GO:0008408">
    <property type="term" value="F:3'-5' exonuclease activity"/>
    <property type="evidence" value="ECO:0007669"/>
    <property type="project" value="InterPro"/>
</dbReference>
<dbReference type="InterPro" id="IPR004805">
    <property type="entry name" value="DnaE2/DnaE/PolC"/>
</dbReference>
<sequence>MINLNVRSGYDFLSSAIRLDDLVEKVSRDNQAAVAITDRNRLHGVYPFIKLARKHNMVPIVGMEVAVSYGETTNTIITYAKNETGFRALIRISAYFTFKQTETIPAETLATMMDECLIVFLREESLTLKSVLNIPSDDMYQSHLMNEPDLTQLFIKPSYYLNAKDESVLTVVEAIRDNTRVDAHDLVHTEGDHYVRLMSDLTEQERSLLNNHRELVEKCRVNLPRVERTLPSFKHNTNLSAKDYLWQLLTTALPDKTPATKEYHERLKYEYDVICNMSYESYFLIVHDAVSFAKRSGILVGPGRGSSSASLVAYLLNITEVDPLKYDLVFERFLNPERVTMPDIDIDFDDVRRNEVIYYLIDTYGDMHVAHIANISRLSLRAATRAIGRVLDFSTEELNYISSILRSANDSPDVFNSKAFQDLRDVDEKYIVLEQLVQKIINLPNHTVTHASGVLISDAPINKSIPVTFEYDGQRRFLMSQWPMEQVEAVGLLKIDILIIKTLTHIKYMIQNIKRVNPSFQLSDIDIESHDPRIFNLFSSGLTTGIFQFESQGIREALRRVKPSNFNELVAMVSLYRPGPMESIPTFIEGKRNPENIKYLHPDLEHILKSTYGVIIYQEQIMQIVVSFGGFTYGEADILRRAMSKKDHDALSSMRSKFIAGALNKGYDQSVAEEIYNYIQKFESYGFVKSHAVAYSKISYWMAYIKLYYRHIFFQTMLMDNRSDATKLNDLIKEMDVYKIKVEPPCINESQVFNTTNENIRLGLAFIKGINVELAKRIVAERNENGAFKDLFELNSRIDDKSLNKNAIQALIKSGALDSFGYSRKQLLQMVSGVSVADENYAHQSVLSEMGFHFKAEHIEEMPVLDKLNFEKEVLGFFISDHPIIEERKALEFARPARLTDKEKVGDYLVYLTDIRKIKTKRSQDMAFLTVSDGQIEMDAVIFPSTYGDVFHLIKEQTVVANGAIKKRDGKDQLVINNLMTIDEYTDFKIKNTKLIYIRNINQYNVINQLDSMGIPVIDFEQKTPLGYVKREHIPILLEAISPVDIRLTE</sequence>
<dbReference type="InterPro" id="IPR003141">
    <property type="entry name" value="Pol/His_phosphatase_N"/>
</dbReference>
<evidence type="ECO:0000313" key="8">
    <source>
        <dbReference type="EMBL" id="SEV86987.1"/>
    </source>
</evidence>
<dbReference type="InterPro" id="IPR004013">
    <property type="entry name" value="PHP_dom"/>
</dbReference>
<name>A0A662Z3N6_9STAP</name>
<dbReference type="CDD" id="cd07431">
    <property type="entry name" value="PHP_PolIIIA"/>
    <property type="match status" value="1"/>
</dbReference>
<evidence type="ECO:0000259" key="7">
    <source>
        <dbReference type="SMART" id="SM00481"/>
    </source>
</evidence>
<dbReference type="SMART" id="SM00481">
    <property type="entry name" value="POLIIIAc"/>
    <property type="match status" value="1"/>
</dbReference>
<dbReference type="Pfam" id="PF14579">
    <property type="entry name" value="HHH_6"/>
    <property type="match status" value="1"/>
</dbReference>
<evidence type="ECO:0000256" key="4">
    <source>
        <dbReference type="ARBA" id="ARBA00022705"/>
    </source>
</evidence>
<reference evidence="8 9" key="1">
    <citation type="submission" date="2016-10" db="EMBL/GenBank/DDBJ databases">
        <authorList>
            <person name="Varghese N."/>
            <person name="Submissions S."/>
        </authorList>
    </citation>
    <scope>NUCLEOTIDE SEQUENCE [LARGE SCALE GENOMIC DNA]</scope>
    <source>
        <strain evidence="8 9">IBRC-M10081</strain>
    </source>
</reference>
<keyword evidence="9" id="KW-1185">Reference proteome</keyword>
<dbReference type="AlphaFoldDB" id="A0A662Z3N6"/>
<accession>A0A662Z3N6</accession>
<dbReference type="EMBL" id="FOIT01000001">
    <property type="protein sequence ID" value="SEV86987.1"/>
    <property type="molecule type" value="Genomic_DNA"/>
</dbReference>
<evidence type="ECO:0000256" key="5">
    <source>
        <dbReference type="ARBA" id="ARBA00022932"/>
    </source>
</evidence>
<dbReference type="PANTHER" id="PTHR32294">
    <property type="entry name" value="DNA POLYMERASE III SUBUNIT ALPHA"/>
    <property type="match status" value="1"/>
</dbReference>
<dbReference type="Gene3D" id="1.10.150.870">
    <property type="match status" value="1"/>
</dbReference>
<dbReference type="InterPro" id="IPR040982">
    <property type="entry name" value="DNA_pol3_finger"/>
</dbReference>
<dbReference type="Proteomes" id="UP000243605">
    <property type="component" value="Unassembled WGS sequence"/>
</dbReference>
<comment type="catalytic activity">
    <reaction evidence="6">
        <text>DNA(n) + a 2'-deoxyribonucleoside 5'-triphosphate = DNA(n+1) + diphosphate</text>
        <dbReference type="Rhea" id="RHEA:22508"/>
        <dbReference type="Rhea" id="RHEA-COMP:17339"/>
        <dbReference type="Rhea" id="RHEA-COMP:17340"/>
        <dbReference type="ChEBI" id="CHEBI:33019"/>
        <dbReference type="ChEBI" id="CHEBI:61560"/>
        <dbReference type="ChEBI" id="CHEBI:173112"/>
        <dbReference type="EC" id="2.7.7.7"/>
    </reaction>
</comment>
<dbReference type="InterPro" id="IPR016195">
    <property type="entry name" value="Pol/histidinol_Pase-like"/>
</dbReference>
<dbReference type="InterPro" id="IPR011708">
    <property type="entry name" value="DNA_pol3_alpha_NTPase_dom"/>
</dbReference>
<evidence type="ECO:0000313" key="9">
    <source>
        <dbReference type="Proteomes" id="UP000243605"/>
    </source>
</evidence>
<keyword evidence="2" id="KW-0808">Transferase</keyword>
<feature type="domain" description="Polymerase/histidinol phosphatase N-terminal" evidence="7">
    <location>
        <begin position="2"/>
        <end position="69"/>
    </location>
</feature>
<gene>
    <name evidence="8" type="ORF">SAMN05192557_0621</name>
</gene>
<keyword evidence="4" id="KW-0235">DNA replication</keyword>
<evidence type="ECO:0000256" key="2">
    <source>
        <dbReference type="ARBA" id="ARBA00022679"/>
    </source>
</evidence>
<evidence type="ECO:0000256" key="1">
    <source>
        <dbReference type="ARBA" id="ARBA00012417"/>
    </source>
</evidence>
<dbReference type="InterPro" id="IPR010994">
    <property type="entry name" value="RuvA_2-like"/>
</dbReference>
<dbReference type="Pfam" id="PF07733">
    <property type="entry name" value="DNA_pol3_alpha"/>
    <property type="match status" value="1"/>
</dbReference>
<proteinExistence type="predicted"/>
<dbReference type="EC" id="2.7.7.7" evidence="1"/>
<dbReference type="Pfam" id="PF02811">
    <property type="entry name" value="PHP"/>
    <property type="match status" value="1"/>
</dbReference>
<dbReference type="GO" id="GO:0006260">
    <property type="term" value="P:DNA replication"/>
    <property type="evidence" value="ECO:0007669"/>
    <property type="project" value="UniProtKB-KW"/>
</dbReference>